<protein>
    <submittedName>
        <fullName evidence="2">Uncharacterized protein</fullName>
    </submittedName>
</protein>
<feature type="compositionally biased region" description="Acidic residues" evidence="1">
    <location>
        <begin position="304"/>
        <end position="313"/>
    </location>
</feature>
<reference evidence="2" key="1">
    <citation type="submission" date="2021-01" db="EMBL/GenBank/DDBJ databases">
        <authorList>
            <person name="Corre E."/>
            <person name="Pelletier E."/>
            <person name="Niang G."/>
            <person name="Scheremetjew M."/>
            <person name="Finn R."/>
            <person name="Kale V."/>
            <person name="Holt S."/>
            <person name="Cochrane G."/>
            <person name="Meng A."/>
            <person name="Brown T."/>
            <person name="Cohen L."/>
        </authorList>
    </citation>
    <scope>NUCLEOTIDE SEQUENCE</scope>
    <source>
        <strain evidence="2">WS</strain>
    </source>
</reference>
<feature type="region of interest" description="Disordered" evidence="1">
    <location>
        <begin position="103"/>
        <end position="433"/>
    </location>
</feature>
<feature type="compositionally biased region" description="Low complexity" evidence="1">
    <location>
        <begin position="148"/>
        <end position="157"/>
    </location>
</feature>
<feature type="compositionally biased region" description="Polar residues" evidence="1">
    <location>
        <begin position="15"/>
        <end position="28"/>
    </location>
</feature>
<feature type="compositionally biased region" description="Polar residues" evidence="1">
    <location>
        <begin position="54"/>
        <end position="68"/>
    </location>
</feature>
<feature type="compositionally biased region" description="Polar residues" evidence="1">
    <location>
        <begin position="158"/>
        <end position="174"/>
    </location>
</feature>
<feature type="region of interest" description="Disordered" evidence="1">
    <location>
        <begin position="1"/>
        <end position="74"/>
    </location>
</feature>
<feature type="compositionally biased region" description="Low complexity" evidence="1">
    <location>
        <begin position="1"/>
        <end position="14"/>
    </location>
</feature>
<feature type="compositionally biased region" description="Polar residues" evidence="1">
    <location>
        <begin position="384"/>
        <end position="402"/>
    </location>
</feature>
<feature type="compositionally biased region" description="Basic and acidic residues" evidence="1">
    <location>
        <begin position="256"/>
        <end position="269"/>
    </location>
</feature>
<sequence length="662" mass="74373">MSSSTTHQPSRSSPLVSNRYLSTSSTMRPSYHAYSPKQTNSTSTRLLPAPLSQPRYTTPTRHSPTTPISHVPNPFSDETNTFIEHFQEREHSYDHVNDKIRHNGNVKPHELPRIGKSPYAQRYGSAEERIPTSPKHLFPDRDMEVSRSSHVVDSSSSPRNATTTNRSRLHNSGTVELAGASRRTSNPYSSQSQSPSVPASRGISSIPAEMKSTPSSIQKPTPPPVRSQSVPSIKELLEPTEKPLKVPSSPSNAEYNAEKYNDSIEDMKQTTEWIQQTLMSGKADPQDEQNEDISIIEAHGNTESSEEDQEETEDAKKTSPAKEQQQQKPDSPVEISRGNTRATLSNRAGQEASPRMAGNAASTASLPQNNSTSEEYSSLAAKSFSPSYRSTNSPRQYSVESRNNISTYSQYSTTSHSNYSNLNNTTTTQRRGPCLIPGFETPYNIDRHTAKCSAAVMSTHLFLTGDKQRISSSYPSRLDFFKHGYQTFWSRETTSQERRLICRWMKGENVELLGKDAAWQFYKMIQRAPRAESSFMVYQVVDAPPVDYKIEEFISQGLFSASWHPDSIARVLQQSGSEGKTLLCLEIPRGEPFLWLTNDLMEQSDDRLSRDFVDKRRQLLFWIASHQLSVTSVKQDCLCAFLGGDRETEFRVTMPVAFARLR</sequence>
<feature type="compositionally biased region" description="Low complexity" evidence="1">
    <location>
        <begin position="403"/>
        <end position="428"/>
    </location>
</feature>
<dbReference type="EMBL" id="HBGD01000707">
    <property type="protein sequence ID" value="CAD9077334.1"/>
    <property type="molecule type" value="Transcribed_RNA"/>
</dbReference>
<feature type="compositionally biased region" description="Polar residues" evidence="1">
    <location>
        <begin position="360"/>
        <end position="376"/>
    </location>
</feature>
<dbReference type="AlphaFoldDB" id="A0A7S1PFL8"/>
<feature type="compositionally biased region" description="Polar residues" evidence="1">
    <location>
        <begin position="36"/>
        <end position="45"/>
    </location>
</feature>
<feature type="compositionally biased region" description="Polar residues" evidence="1">
    <location>
        <begin position="337"/>
        <end position="348"/>
    </location>
</feature>
<feature type="compositionally biased region" description="Low complexity" evidence="1">
    <location>
        <begin position="185"/>
        <end position="200"/>
    </location>
</feature>
<feature type="compositionally biased region" description="Basic and acidic residues" evidence="1">
    <location>
        <begin position="103"/>
        <end position="113"/>
    </location>
</feature>
<feature type="compositionally biased region" description="Basic and acidic residues" evidence="1">
    <location>
        <begin position="235"/>
        <end position="244"/>
    </location>
</feature>
<evidence type="ECO:0000256" key="1">
    <source>
        <dbReference type="SAM" id="MobiDB-lite"/>
    </source>
</evidence>
<gene>
    <name evidence="2" type="ORF">PCOS0759_LOCUS565</name>
</gene>
<evidence type="ECO:0000313" key="2">
    <source>
        <dbReference type="EMBL" id="CAD9077334.1"/>
    </source>
</evidence>
<feature type="compositionally biased region" description="Basic and acidic residues" evidence="1">
    <location>
        <begin position="137"/>
        <end position="147"/>
    </location>
</feature>
<organism evidence="2">
    <name type="scientific">Percolomonas cosmopolitus</name>
    <dbReference type="NCBI Taxonomy" id="63605"/>
    <lineage>
        <taxon>Eukaryota</taxon>
        <taxon>Discoba</taxon>
        <taxon>Heterolobosea</taxon>
        <taxon>Tetramitia</taxon>
        <taxon>Eutetramitia</taxon>
        <taxon>Percolomonadidae</taxon>
        <taxon>Percolomonas</taxon>
    </lineage>
</organism>
<feature type="compositionally biased region" description="Polar residues" evidence="1">
    <location>
        <begin position="270"/>
        <end position="279"/>
    </location>
</feature>
<name>A0A7S1PFL8_9EUKA</name>
<proteinExistence type="predicted"/>
<accession>A0A7S1PFL8</accession>